<keyword evidence="1" id="KW-0433">Leucine-rich repeat</keyword>
<evidence type="ECO:0000256" key="3">
    <source>
        <dbReference type="ARBA" id="ARBA00022821"/>
    </source>
</evidence>
<dbReference type="AlphaFoldDB" id="N1QY47"/>
<feature type="domain" description="R13L1/DRL21-like LRR repeat region" evidence="6">
    <location>
        <begin position="326"/>
        <end position="452"/>
    </location>
</feature>
<dbReference type="InterPro" id="IPR036388">
    <property type="entry name" value="WH-like_DNA-bd_sf"/>
</dbReference>
<dbReference type="PANTHER" id="PTHR36766:SF70">
    <property type="entry name" value="DISEASE RESISTANCE PROTEIN RGA4"/>
    <property type="match status" value="1"/>
</dbReference>
<dbReference type="InterPro" id="IPR057135">
    <property type="entry name" value="At4g27190-like_LRR"/>
</dbReference>
<proteinExistence type="predicted"/>
<dbReference type="Pfam" id="PF23559">
    <property type="entry name" value="WHD_DRP"/>
    <property type="match status" value="1"/>
</dbReference>
<evidence type="ECO:0000256" key="1">
    <source>
        <dbReference type="ARBA" id="ARBA00022614"/>
    </source>
</evidence>
<dbReference type="GO" id="GO:0002758">
    <property type="term" value="P:innate immune response-activating signaling pathway"/>
    <property type="evidence" value="ECO:0007669"/>
    <property type="project" value="UniProtKB-ARBA"/>
</dbReference>
<dbReference type="GO" id="GO:0009626">
    <property type="term" value="P:plant-type hypersensitive response"/>
    <property type="evidence" value="ECO:0007669"/>
    <property type="project" value="UniProtKB-ARBA"/>
</dbReference>
<dbReference type="Gene3D" id="1.10.10.10">
    <property type="entry name" value="Winged helix-like DNA-binding domain superfamily/Winged helix DNA-binding domain"/>
    <property type="match status" value="1"/>
</dbReference>
<feature type="domain" description="Disease resistance protein At4g27190-like leucine-rich repeats" evidence="4">
    <location>
        <begin position="519"/>
        <end position="667"/>
    </location>
</feature>
<dbReference type="SUPFAM" id="SSF52058">
    <property type="entry name" value="L domain-like"/>
    <property type="match status" value="1"/>
</dbReference>
<dbReference type="Pfam" id="PF23247">
    <property type="entry name" value="LRR_RPS2"/>
    <property type="match status" value="1"/>
</dbReference>
<dbReference type="PANTHER" id="PTHR36766">
    <property type="entry name" value="PLANT BROAD-SPECTRUM MILDEW RESISTANCE PROTEIN RPW8"/>
    <property type="match status" value="1"/>
</dbReference>
<organism evidence="7">
    <name type="scientific">Aegilops tauschii</name>
    <name type="common">Tausch's goatgrass</name>
    <name type="synonym">Aegilops squarrosa</name>
    <dbReference type="NCBI Taxonomy" id="37682"/>
    <lineage>
        <taxon>Eukaryota</taxon>
        <taxon>Viridiplantae</taxon>
        <taxon>Streptophyta</taxon>
        <taxon>Embryophyta</taxon>
        <taxon>Tracheophyta</taxon>
        <taxon>Spermatophyta</taxon>
        <taxon>Magnoliopsida</taxon>
        <taxon>Liliopsida</taxon>
        <taxon>Poales</taxon>
        <taxon>Poaceae</taxon>
        <taxon>BOP clade</taxon>
        <taxon>Pooideae</taxon>
        <taxon>Triticodae</taxon>
        <taxon>Triticeae</taxon>
        <taxon>Triticinae</taxon>
        <taxon>Aegilops</taxon>
    </lineage>
</organism>
<evidence type="ECO:0000313" key="7">
    <source>
        <dbReference type="EnsemblPlants" id="EMT15811"/>
    </source>
</evidence>
<dbReference type="GO" id="GO:0042742">
    <property type="term" value="P:defense response to bacterium"/>
    <property type="evidence" value="ECO:0007669"/>
    <property type="project" value="UniProtKB-ARBA"/>
</dbReference>
<evidence type="ECO:0000259" key="4">
    <source>
        <dbReference type="Pfam" id="PF23247"/>
    </source>
</evidence>
<evidence type="ECO:0000256" key="2">
    <source>
        <dbReference type="ARBA" id="ARBA00022737"/>
    </source>
</evidence>
<name>N1QY47_AEGTA</name>
<evidence type="ECO:0000259" key="5">
    <source>
        <dbReference type="Pfam" id="PF23559"/>
    </source>
</evidence>
<protein>
    <submittedName>
        <fullName evidence="7">Putative disease resistance protein RGA1</fullName>
    </submittedName>
</protein>
<dbReference type="Gene3D" id="3.80.10.10">
    <property type="entry name" value="Ribonuclease Inhibitor"/>
    <property type="match status" value="2"/>
</dbReference>
<dbReference type="InterPro" id="IPR032675">
    <property type="entry name" value="LRR_dom_sf"/>
</dbReference>
<accession>N1QY47</accession>
<dbReference type="ExpressionAtlas" id="N1QY47">
    <property type="expression patterns" value="baseline"/>
</dbReference>
<sequence length="723" mass="83230">MGGLLSSKQKVQEWKAIEESNIGDNDGGKYEIMPILKLSYKHLPSEMKQCFAFCAVSLKDYEMEKDRLIQLWMANGFIQEEGTMDLTQKGELIFDELVWRSFLQDNKVVVKSAVIVLFGDNTKYETIVCKMHDLMHDLAKDVSDECASIEELTHQKALFKGVCHMQMSKAELEQTSLLCKGRTYLRTMLVPSKSWMDEYILSKSHKYFKELLQVSTSLRALHCSSSPIVICMAINAKHLRYLDLSGSNIVRLPNSVCMLYNLQTLRLIDCKELQQLPEDMARFRKLIHLYLSGCVRLGSMSPNFGLMNNLHILTTFVVDTGDSLGIEQLKDLQHLRNRLELLNLSKIKSGEDSKEVNLSQKHNLSEFLFSWDKGMHDVPTDVEEVLQSLEPHRKIQKLEMRGYGGLEISQWMRKPQMFNCLRELKISDCPRCKSIPVVWLSESLEILSLTNMVNLTTLFSSVFRRIHLGSWFTEFLFWSHDTKFMMLPLEAQERLGQRPIEKLKNLYLEGANSLVTSSGWSRTQLMVWKCFLFVEDLTIRRCNDLVHWPAEELRCLDRLRILHIENCDNLEGNTTSSEEETLPLSLEEFVIEYCPRMVSLPLNLGNLAKLRSLRVDGCRRLKELPNGMCDLTSLRELKIWHCPAMEEFPHGLLERLLTLEYLSIDYCPELERRCREGGLNLGKPPRHEGGNDVMSTETRRCTPWAPCSPNPATSPASALCPLR</sequence>
<keyword evidence="3" id="KW-0611">Plant defense</keyword>
<reference evidence="7" key="1">
    <citation type="submission" date="2015-06" db="UniProtKB">
        <authorList>
            <consortium name="EnsemblPlants"/>
        </authorList>
    </citation>
    <scope>IDENTIFICATION</scope>
</reference>
<dbReference type="EnsemblPlants" id="EMT15811">
    <property type="protein sequence ID" value="EMT15811"/>
    <property type="gene ID" value="F775_02404"/>
</dbReference>
<dbReference type="InterPro" id="IPR058922">
    <property type="entry name" value="WHD_DRP"/>
</dbReference>
<dbReference type="FunFam" id="1.10.10.10:FF:000322">
    <property type="entry name" value="Probable disease resistance protein At1g63360"/>
    <property type="match status" value="1"/>
</dbReference>
<dbReference type="SUPFAM" id="SSF52047">
    <property type="entry name" value="RNI-like"/>
    <property type="match status" value="1"/>
</dbReference>
<dbReference type="Pfam" id="PF25019">
    <property type="entry name" value="LRR_R13L1-DRL21"/>
    <property type="match status" value="1"/>
</dbReference>
<dbReference type="InterPro" id="IPR056789">
    <property type="entry name" value="LRR_R13L1-DRL21"/>
</dbReference>
<keyword evidence="2" id="KW-0677">Repeat</keyword>
<evidence type="ECO:0000259" key="6">
    <source>
        <dbReference type="Pfam" id="PF25019"/>
    </source>
</evidence>
<feature type="domain" description="Disease resistance protein winged helix" evidence="5">
    <location>
        <begin position="59"/>
        <end position="139"/>
    </location>
</feature>